<dbReference type="Proteomes" id="UP000434036">
    <property type="component" value="Unassembled WGS sequence"/>
</dbReference>
<organism evidence="2 3">
    <name type="scientific">Copranaerobaculum intestinale</name>
    <dbReference type="NCBI Taxonomy" id="2692629"/>
    <lineage>
        <taxon>Bacteria</taxon>
        <taxon>Bacillati</taxon>
        <taxon>Bacillota</taxon>
        <taxon>Erysipelotrichia</taxon>
        <taxon>Erysipelotrichales</taxon>
        <taxon>Erysipelotrichaceae</taxon>
        <taxon>Copranaerobaculum</taxon>
    </lineage>
</organism>
<protein>
    <submittedName>
        <fullName evidence="2">Uncharacterized protein</fullName>
    </submittedName>
</protein>
<proteinExistence type="predicted"/>
<reference evidence="2 3" key="1">
    <citation type="submission" date="2019-12" db="EMBL/GenBank/DDBJ databases">
        <authorList>
            <person name="Yang R."/>
        </authorList>
    </citation>
    <scope>NUCLEOTIDE SEQUENCE [LARGE SCALE GENOMIC DNA]</scope>
    <source>
        <strain evidence="2 3">DONG20-135</strain>
    </source>
</reference>
<keyword evidence="1" id="KW-0732">Signal</keyword>
<dbReference type="EMBL" id="WUUQ01000003">
    <property type="protein sequence ID" value="MXQ74137.1"/>
    <property type="molecule type" value="Genomic_DNA"/>
</dbReference>
<dbReference type="RefSeq" id="WP_160625523.1">
    <property type="nucleotide sequence ID" value="NZ_WUUQ01000003.1"/>
</dbReference>
<evidence type="ECO:0000313" key="3">
    <source>
        <dbReference type="Proteomes" id="UP000434036"/>
    </source>
</evidence>
<evidence type="ECO:0000256" key="1">
    <source>
        <dbReference type="SAM" id="SignalP"/>
    </source>
</evidence>
<name>A0A6N8UFT3_9FIRM</name>
<reference evidence="2 3" key="2">
    <citation type="submission" date="2020-01" db="EMBL/GenBank/DDBJ databases">
        <title>Clostridiaceae sp. nov. isolated from the gut of human by culturomics.</title>
        <authorList>
            <person name="Chang Y."/>
        </authorList>
    </citation>
    <scope>NUCLEOTIDE SEQUENCE [LARGE SCALE GENOMIC DNA]</scope>
    <source>
        <strain evidence="2 3">DONG20-135</strain>
    </source>
</reference>
<accession>A0A6N8UFT3</accession>
<comment type="caution">
    <text evidence="2">The sequence shown here is derived from an EMBL/GenBank/DDBJ whole genome shotgun (WGS) entry which is preliminary data.</text>
</comment>
<feature type="signal peptide" evidence="1">
    <location>
        <begin position="1"/>
        <end position="22"/>
    </location>
</feature>
<feature type="chain" id="PRO_5026943235" evidence="1">
    <location>
        <begin position="23"/>
        <end position="109"/>
    </location>
</feature>
<gene>
    <name evidence="2" type="ORF">GSF08_09320</name>
</gene>
<evidence type="ECO:0000313" key="2">
    <source>
        <dbReference type="EMBL" id="MXQ74137.1"/>
    </source>
</evidence>
<keyword evidence="3" id="KW-1185">Reference proteome</keyword>
<sequence>MLKKSLSIFTIMLVATITTCFAYQQSADVKCGNTMPNNYGVASAYHPVRTTAATRVTSGNLAKEGHKYCARVEDANSAAVQCTTRRNTSAVAQKPLSLTIPHTHSWTYE</sequence>
<dbReference type="AlphaFoldDB" id="A0A6N8UFT3"/>